<comment type="similarity">
    <text evidence="2 8">Belongs to the class-I pyridine nucleotide-disulfide oxidoreductase family.</text>
</comment>
<dbReference type="InterPro" id="IPR039648">
    <property type="entry name" value="DHPH_N"/>
</dbReference>
<evidence type="ECO:0000259" key="11">
    <source>
        <dbReference type="Pfam" id="PF07992"/>
    </source>
</evidence>
<evidence type="ECO:0000313" key="12">
    <source>
        <dbReference type="EMBL" id="CAA3014205.1"/>
    </source>
</evidence>
<keyword evidence="5 8" id="KW-0560">Oxidoreductase</keyword>
<dbReference type="Proteomes" id="UP000594638">
    <property type="component" value="Unassembled WGS sequence"/>
</dbReference>
<feature type="domain" description="Pyridine nucleotide-disulphide oxidoreductase N-terminal" evidence="9">
    <location>
        <begin position="259"/>
        <end position="305"/>
    </location>
</feature>
<evidence type="ECO:0000313" key="13">
    <source>
        <dbReference type="Proteomes" id="UP000594638"/>
    </source>
</evidence>
<evidence type="ECO:0000256" key="1">
    <source>
        <dbReference type="ARBA" id="ARBA00001974"/>
    </source>
</evidence>
<dbReference type="Pfam" id="PF02852">
    <property type="entry name" value="Pyr_redox_dim"/>
    <property type="match status" value="1"/>
</dbReference>
<accession>A0A8S0UBW0</accession>
<dbReference type="InterPro" id="IPR046952">
    <property type="entry name" value="GSHR/TRXR-like"/>
</dbReference>
<evidence type="ECO:0000256" key="6">
    <source>
        <dbReference type="ARBA" id="ARBA00023157"/>
    </source>
</evidence>
<proteinExistence type="inferred from homology"/>
<keyword evidence="4 8" id="KW-0274">FAD</keyword>
<comment type="caution">
    <text evidence="12">The sequence shown here is derived from an EMBL/GenBank/DDBJ whole genome shotgun (WGS) entry which is preliminary data.</text>
</comment>
<dbReference type="PRINTS" id="PR00411">
    <property type="entry name" value="PNDRDTASEI"/>
</dbReference>
<keyword evidence="13" id="KW-1185">Reference proteome</keyword>
<dbReference type="GO" id="GO:0045454">
    <property type="term" value="P:cell redox homeostasis"/>
    <property type="evidence" value="ECO:0007669"/>
    <property type="project" value="InterPro"/>
</dbReference>
<dbReference type="GO" id="GO:0004362">
    <property type="term" value="F:glutathione-disulfide reductase (NADPH) activity"/>
    <property type="evidence" value="ECO:0007669"/>
    <property type="project" value="TreeGrafter"/>
</dbReference>
<dbReference type="Gene3D" id="3.50.50.60">
    <property type="entry name" value="FAD/NAD(P)-binding domain"/>
    <property type="match status" value="2"/>
</dbReference>
<feature type="domain" description="Pyridine nucleotide-disulphide oxidoreductase dimerisation" evidence="10">
    <location>
        <begin position="329"/>
        <end position="437"/>
    </location>
</feature>
<dbReference type="OrthoDB" id="5956163at2759"/>
<evidence type="ECO:0000256" key="2">
    <source>
        <dbReference type="ARBA" id="ARBA00007532"/>
    </source>
</evidence>
<evidence type="ECO:0000256" key="7">
    <source>
        <dbReference type="ARBA" id="ARBA00023284"/>
    </source>
</evidence>
<dbReference type="InterPro" id="IPR012999">
    <property type="entry name" value="Pyr_OxRdtase_I_AS"/>
</dbReference>
<keyword evidence="6" id="KW-1015">Disulfide bond</keyword>
<organism evidence="12 13">
    <name type="scientific">Olea europaea subsp. europaea</name>
    <dbReference type="NCBI Taxonomy" id="158383"/>
    <lineage>
        <taxon>Eukaryota</taxon>
        <taxon>Viridiplantae</taxon>
        <taxon>Streptophyta</taxon>
        <taxon>Embryophyta</taxon>
        <taxon>Tracheophyta</taxon>
        <taxon>Spermatophyta</taxon>
        <taxon>Magnoliopsida</taxon>
        <taxon>eudicotyledons</taxon>
        <taxon>Gunneridae</taxon>
        <taxon>Pentapetalae</taxon>
        <taxon>asterids</taxon>
        <taxon>lamiids</taxon>
        <taxon>Lamiales</taxon>
        <taxon>Oleaceae</taxon>
        <taxon>Oleeae</taxon>
        <taxon>Olea</taxon>
    </lineage>
</organism>
<dbReference type="Gene3D" id="3.30.390.30">
    <property type="match status" value="1"/>
</dbReference>
<evidence type="ECO:0000256" key="5">
    <source>
        <dbReference type="ARBA" id="ARBA00023002"/>
    </source>
</evidence>
<protein>
    <submittedName>
        <fullName evidence="12">Glutathione reductase, chloroplastic</fullName>
    </submittedName>
</protein>
<dbReference type="Pfam" id="PF00070">
    <property type="entry name" value="Pyr_redox"/>
    <property type="match status" value="1"/>
</dbReference>
<dbReference type="PRINTS" id="PR00368">
    <property type="entry name" value="FADPNR"/>
</dbReference>
<dbReference type="GO" id="GO:0006749">
    <property type="term" value="P:glutathione metabolic process"/>
    <property type="evidence" value="ECO:0007669"/>
    <property type="project" value="TreeGrafter"/>
</dbReference>
<dbReference type="InterPro" id="IPR016156">
    <property type="entry name" value="FAD/NAD-linked_Rdtase_dimer_sf"/>
</dbReference>
<evidence type="ECO:0000256" key="4">
    <source>
        <dbReference type="ARBA" id="ARBA00022827"/>
    </source>
</evidence>
<dbReference type="GO" id="GO:0005739">
    <property type="term" value="C:mitochondrion"/>
    <property type="evidence" value="ECO:0007669"/>
    <property type="project" value="TreeGrafter"/>
</dbReference>
<evidence type="ECO:0000256" key="3">
    <source>
        <dbReference type="ARBA" id="ARBA00022630"/>
    </source>
</evidence>
<gene>
    <name evidence="12" type="ORF">OLEA9_A021501</name>
</gene>
<dbReference type="SUPFAM" id="SSF51905">
    <property type="entry name" value="FAD/NAD(P)-binding domain"/>
    <property type="match status" value="1"/>
</dbReference>
<keyword evidence="3 8" id="KW-0285">Flavoprotein</keyword>
<dbReference type="PANTHER" id="PTHR42737">
    <property type="entry name" value="GLUTATHIONE REDUCTASE"/>
    <property type="match status" value="1"/>
</dbReference>
<dbReference type="GO" id="GO:0050660">
    <property type="term" value="F:flavin adenine dinucleotide binding"/>
    <property type="evidence" value="ECO:0007669"/>
    <property type="project" value="InterPro"/>
</dbReference>
<name>A0A8S0UBW0_OLEEU</name>
<dbReference type="Pfam" id="PF07992">
    <property type="entry name" value="Pyr_redox_2"/>
    <property type="match status" value="1"/>
</dbReference>
<evidence type="ECO:0000256" key="8">
    <source>
        <dbReference type="RuleBase" id="RU003691"/>
    </source>
</evidence>
<dbReference type="InterPro" id="IPR023753">
    <property type="entry name" value="FAD/NAD-binding_dom"/>
</dbReference>
<keyword evidence="7 8" id="KW-0676">Redox-active center</keyword>
<dbReference type="SUPFAM" id="SSF55424">
    <property type="entry name" value="FAD/NAD-linked reductases, dimerisation (C-terminal) domain"/>
    <property type="match status" value="1"/>
</dbReference>
<dbReference type="InterPro" id="IPR004099">
    <property type="entry name" value="Pyr_nucl-diS_OxRdtase_dimer"/>
</dbReference>
<sequence>MATYVSTPKLSSPTLQTLCNYKFPMSSITLSHCNKLPIFGNFTSFSPNPGRICSRRFNAAVRAESTNGSEPVRNYDFDLFTIGAGSGGVRASRFAANYGASVAVCELPFATISSDTTGGVGGTCVLRGCVPKKLLVYASKYSHEFEDSHGFGWNYGADPKHDWSTLIANKNAELQGLTGVIKNILKNAGVTLIEGHGKIVDGHTVDVDGKRYSAKNILISVGGRPYIPGSEYAIDSDAALDLPSKPKKIAIVGGGYIAKKVLRGFDEEVRDFVGEQMSLRGIEFHTEELPQAILKSSDGSLSLKTNKGTVDGFSHVMFATGRAPNKRAVPSAVFSQPPIGQVGFTEEQAIKEFGNVDVYTGNFRPLKGTLSGLPDRAFMKLIVCAKTNKVVGLHICGEDAPEIIQGFAVAVKAGLTKADFDSTVGIHPTAAEEIVTMRAPVRKVRSTTSEGKANSEIKAAAGV</sequence>
<evidence type="ECO:0000259" key="10">
    <source>
        <dbReference type="Pfam" id="PF02852"/>
    </source>
</evidence>
<dbReference type="AlphaFoldDB" id="A0A8S0UBW0"/>
<dbReference type="Gramene" id="OE9A021501T1">
    <property type="protein sequence ID" value="OE9A021501C1"/>
    <property type="gene ID" value="OE9A021501"/>
</dbReference>
<dbReference type="GO" id="GO:0005829">
    <property type="term" value="C:cytosol"/>
    <property type="evidence" value="ECO:0007669"/>
    <property type="project" value="TreeGrafter"/>
</dbReference>
<feature type="domain" description="FAD/NAD(P)-binding" evidence="11">
    <location>
        <begin position="78"/>
        <end position="258"/>
    </location>
</feature>
<dbReference type="EMBL" id="CACTIH010007473">
    <property type="protein sequence ID" value="CAA3014205.1"/>
    <property type="molecule type" value="Genomic_DNA"/>
</dbReference>
<dbReference type="GO" id="GO:0034599">
    <property type="term" value="P:cellular response to oxidative stress"/>
    <property type="evidence" value="ECO:0007669"/>
    <property type="project" value="TreeGrafter"/>
</dbReference>
<dbReference type="InterPro" id="IPR036188">
    <property type="entry name" value="FAD/NAD-bd_sf"/>
</dbReference>
<dbReference type="PROSITE" id="PS00076">
    <property type="entry name" value="PYRIDINE_REDOX_1"/>
    <property type="match status" value="1"/>
</dbReference>
<evidence type="ECO:0000259" key="9">
    <source>
        <dbReference type="Pfam" id="PF00070"/>
    </source>
</evidence>
<reference evidence="12 13" key="1">
    <citation type="submission" date="2019-12" db="EMBL/GenBank/DDBJ databases">
        <authorList>
            <person name="Alioto T."/>
            <person name="Alioto T."/>
            <person name="Gomez Garrido J."/>
        </authorList>
    </citation>
    <scope>NUCLEOTIDE SEQUENCE [LARGE SCALE GENOMIC DNA]</scope>
</reference>
<comment type="cofactor">
    <cofactor evidence="1">
        <name>FAD</name>
        <dbReference type="ChEBI" id="CHEBI:57692"/>
    </cofactor>
</comment>
<dbReference type="PANTHER" id="PTHR42737:SF9">
    <property type="entry name" value="GLUTATHIONE REDUCTASE"/>
    <property type="match status" value="1"/>
</dbReference>